<proteinExistence type="predicted"/>
<reference evidence="5" key="1">
    <citation type="journal article" date="2019" name="Int. J. Syst. Evol. Microbiol.">
        <title>The Global Catalogue of Microorganisms (GCM) 10K type strain sequencing project: providing services to taxonomists for standard genome sequencing and annotation.</title>
        <authorList>
            <consortium name="The Broad Institute Genomics Platform"/>
            <consortium name="The Broad Institute Genome Sequencing Center for Infectious Disease"/>
            <person name="Wu L."/>
            <person name="Ma J."/>
        </authorList>
    </citation>
    <scope>NUCLEOTIDE SEQUENCE [LARGE SCALE GENOMIC DNA]</scope>
    <source>
        <strain evidence="5">CCM 7435</strain>
    </source>
</reference>
<evidence type="ECO:0000313" key="5">
    <source>
        <dbReference type="Proteomes" id="UP001597299"/>
    </source>
</evidence>
<dbReference type="PIRSF" id="PIRSF004553">
    <property type="entry name" value="CHP00095"/>
    <property type="match status" value="1"/>
</dbReference>
<feature type="region of interest" description="Disordered" evidence="3">
    <location>
        <begin position="1"/>
        <end position="24"/>
    </location>
</feature>
<keyword evidence="2 4" id="KW-0808">Transferase</keyword>
<dbReference type="CDD" id="cd02440">
    <property type="entry name" value="AdoMet_MTases"/>
    <property type="match status" value="1"/>
</dbReference>
<sequence>MRIVGGRLGGRPLRGPSSSATRPTTDRLREALFNVLAHAYDDAADGARVLDLFAGTGALGLEALSRGAKFAVFVEEASEPRGLIRANIEAFGLGGVTRIFRRDATKLGTAFASDAFDLVFCDPPYGHGLAEKALEGARDGDWLAPGALILVEEAVQSGFTPPDGFTELERRRYDTTEVVFLRAPGGRD</sequence>
<dbReference type="EMBL" id="JBHUHD010000001">
    <property type="protein sequence ID" value="MFD2139995.1"/>
    <property type="molecule type" value="Genomic_DNA"/>
</dbReference>
<dbReference type="InterPro" id="IPR002052">
    <property type="entry name" value="DNA_methylase_N6_adenine_CS"/>
</dbReference>
<gene>
    <name evidence="4" type="primary">rsmD</name>
    <name evidence="4" type="ORF">ACFSNC_06270</name>
</gene>
<evidence type="ECO:0000313" key="4">
    <source>
        <dbReference type="EMBL" id="MFD2139995.1"/>
    </source>
</evidence>
<evidence type="ECO:0000256" key="3">
    <source>
        <dbReference type="SAM" id="MobiDB-lite"/>
    </source>
</evidence>
<keyword evidence="1 4" id="KW-0489">Methyltransferase</keyword>
<dbReference type="RefSeq" id="WP_213353319.1">
    <property type="nucleotide sequence ID" value="NZ_JAHBGB010000033.1"/>
</dbReference>
<dbReference type="SUPFAM" id="SSF53335">
    <property type="entry name" value="S-adenosyl-L-methionine-dependent methyltransferases"/>
    <property type="match status" value="1"/>
</dbReference>
<comment type="caution">
    <text evidence="4">The sequence shown here is derived from an EMBL/GenBank/DDBJ whole genome shotgun (WGS) entry which is preliminary data.</text>
</comment>
<dbReference type="PANTHER" id="PTHR43542:SF1">
    <property type="entry name" value="METHYLTRANSFERASE"/>
    <property type="match status" value="1"/>
</dbReference>
<dbReference type="NCBIfam" id="TIGR00095">
    <property type="entry name" value="16S rRNA (guanine(966)-N(2))-methyltransferase RsmD"/>
    <property type="match status" value="1"/>
</dbReference>
<dbReference type="InterPro" id="IPR004398">
    <property type="entry name" value="RNA_MeTrfase_RsmD"/>
</dbReference>
<organism evidence="4 5">
    <name type="scientific">Ancylobacter oerskovii</name>
    <dbReference type="NCBI Taxonomy" id="459519"/>
    <lineage>
        <taxon>Bacteria</taxon>
        <taxon>Pseudomonadati</taxon>
        <taxon>Pseudomonadota</taxon>
        <taxon>Alphaproteobacteria</taxon>
        <taxon>Hyphomicrobiales</taxon>
        <taxon>Xanthobacteraceae</taxon>
        <taxon>Ancylobacter</taxon>
    </lineage>
</organism>
<protein>
    <submittedName>
        <fullName evidence="4">16S rRNA (Guanine(966)-N(2))-methyltransferase RsmD</fullName>
        <ecNumber evidence="4">2.1.1.171</ecNumber>
    </submittedName>
</protein>
<dbReference type="Proteomes" id="UP001597299">
    <property type="component" value="Unassembled WGS sequence"/>
</dbReference>
<feature type="compositionally biased region" description="Low complexity" evidence="3">
    <location>
        <begin position="10"/>
        <end position="19"/>
    </location>
</feature>
<evidence type="ECO:0000256" key="1">
    <source>
        <dbReference type="ARBA" id="ARBA00022603"/>
    </source>
</evidence>
<accession>A0ABW4YUC7</accession>
<dbReference type="EC" id="2.1.1.171" evidence="4"/>
<dbReference type="Gene3D" id="3.40.50.150">
    <property type="entry name" value="Vaccinia Virus protein VP39"/>
    <property type="match status" value="1"/>
</dbReference>
<name>A0ABW4YUC7_9HYPH</name>
<keyword evidence="5" id="KW-1185">Reference proteome</keyword>
<dbReference type="GO" id="GO:0052913">
    <property type="term" value="F:16S rRNA (guanine(966)-N(2))-methyltransferase activity"/>
    <property type="evidence" value="ECO:0007669"/>
    <property type="project" value="UniProtKB-EC"/>
</dbReference>
<evidence type="ECO:0000256" key="2">
    <source>
        <dbReference type="ARBA" id="ARBA00022679"/>
    </source>
</evidence>
<dbReference type="InterPro" id="IPR029063">
    <property type="entry name" value="SAM-dependent_MTases_sf"/>
</dbReference>
<dbReference type="Pfam" id="PF03602">
    <property type="entry name" value="Cons_hypoth95"/>
    <property type="match status" value="1"/>
</dbReference>
<dbReference type="PANTHER" id="PTHR43542">
    <property type="entry name" value="METHYLTRANSFERASE"/>
    <property type="match status" value="1"/>
</dbReference>
<dbReference type="PROSITE" id="PS00092">
    <property type="entry name" value="N6_MTASE"/>
    <property type="match status" value="1"/>
</dbReference>